<comment type="caution">
    <text evidence="1">The sequence shown here is derived from an EMBL/GenBank/DDBJ whole genome shotgun (WGS) entry which is preliminary data.</text>
</comment>
<name>A0A922MC33_SPOEX</name>
<organism evidence="1 2">
    <name type="scientific">Spodoptera exigua</name>
    <name type="common">Beet armyworm</name>
    <name type="synonym">Noctua fulgens</name>
    <dbReference type="NCBI Taxonomy" id="7107"/>
    <lineage>
        <taxon>Eukaryota</taxon>
        <taxon>Metazoa</taxon>
        <taxon>Ecdysozoa</taxon>
        <taxon>Arthropoda</taxon>
        <taxon>Hexapoda</taxon>
        <taxon>Insecta</taxon>
        <taxon>Pterygota</taxon>
        <taxon>Neoptera</taxon>
        <taxon>Endopterygota</taxon>
        <taxon>Lepidoptera</taxon>
        <taxon>Glossata</taxon>
        <taxon>Ditrysia</taxon>
        <taxon>Noctuoidea</taxon>
        <taxon>Noctuidae</taxon>
        <taxon>Amphipyrinae</taxon>
        <taxon>Spodoptera</taxon>
    </lineage>
</organism>
<accession>A0A922MC33</accession>
<dbReference type="Proteomes" id="UP000814243">
    <property type="component" value="Unassembled WGS sequence"/>
</dbReference>
<evidence type="ECO:0000313" key="2">
    <source>
        <dbReference type="Proteomes" id="UP000814243"/>
    </source>
</evidence>
<gene>
    <name evidence="1" type="ORF">HF086_009769</name>
</gene>
<proteinExistence type="predicted"/>
<sequence length="136" mass="16375">MVTLSYQGSLVEAKIYIAPANNGVSSLEGMYTDFDGWVTRFNSYCKRSPNYSSESRTISRQKDSRRHHDENELYDRDFFLNNLLLRQRHLRRTARRPCFNFYKENDGFMSYDHVYYRLVNKNGDKRIVYQYIRSKL</sequence>
<dbReference type="EMBL" id="JACEFF010000645">
    <property type="protein sequence ID" value="KAH9633669.1"/>
    <property type="molecule type" value="Genomic_DNA"/>
</dbReference>
<evidence type="ECO:0000313" key="1">
    <source>
        <dbReference type="EMBL" id="KAH9633669.1"/>
    </source>
</evidence>
<protein>
    <submittedName>
        <fullName evidence="1">Uncharacterized protein</fullName>
    </submittedName>
</protein>
<reference evidence="1" key="1">
    <citation type="journal article" date="2021" name="G3 (Bethesda)">
        <title>Genome and transcriptome analysis of the beet armyworm Spodoptera exigua reveals targets for pest control. .</title>
        <authorList>
            <person name="Simon S."/>
            <person name="Breeschoten T."/>
            <person name="Jansen H.J."/>
            <person name="Dirks R.P."/>
            <person name="Schranz M.E."/>
            <person name="Ros V.I.D."/>
        </authorList>
    </citation>
    <scope>NUCLEOTIDE SEQUENCE</scope>
    <source>
        <strain evidence="1">TB_SE_WUR_2020</strain>
    </source>
</reference>
<dbReference type="AlphaFoldDB" id="A0A922MC33"/>